<protein>
    <submittedName>
        <fullName evidence="1">Uncharacterized protein</fullName>
    </submittedName>
</protein>
<dbReference type="EMBL" id="KT206225">
    <property type="protein sequence ID" value="ALA48154.1"/>
    <property type="molecule type" value="Genomic_DNA"/>
</dbReference>
<proteinExistence type="predicted"/>
<accession>A0A0N9BDR3</accession>
<reference evidence="1 2" key="1">
    <citation type="journal article" date="2016" name="Arch. Virol.">
        <title>Genome sequence of a cluster A13 mycobacteriophage detected in Mycobacterium phlei over a half century ago.</title>
        <authorList>
            <person name="Marton S."/>
            <person name="Feher E."/>
            <person name="Horvath B."/>
            <person name="Haber K."/>
            <person name="Somogyi P."/>
            <person name="Minarovits J."/>
            <person name="Banyai K."/>
        </authorList>
    </citation>
    <scope>NUCLEOTIDE SEQUENCE [LARGE SCALE GENOMIC DNA]</scope>
</reference>
<sequence>MAKDHRIMITLNYEPNLKWYPGASTKAEALEIDVQAINDGGISIGELASYADDVTVSVVEVDVVD</sequence>
<organism evidence="1 2">
    <name type="scientific">Mycobacterium phage Phlei</name>
    <dbReference type="NCBI Taxonomy" id="1690684"/>
    <lineage>
        <taxon>Viruses</taxon>
        <taxon>Duplodnaviria</taxon>
        <taxon>Heunggongvirae</taxon>
        <taxon>Uroviricota</taxon>
        <taxon>Caudoviricetes</taxon>
        <taxon>Phleivirus</taxon>
        <taxon>Phleivirus Phlei</taxon>
    </lineage>
</organism>
<dbReference type="Proteomes" id="UP000203948">
    <property type="component" value="Segment"/>
</dbReference>
<keyword evidence="2" id="KW-1185">Reference proteome</keyword>
<dbReference type="KEGG" id="vg:26517088"/>
<dbReference type="RefSeq" id="YP_009188035.1">
    <property type="nucleotide sequence ID" value="NC_028662.1"/>
</dbReference>
<name>A0A0N9BDR3_9CAUD</name>
<evidence type="ECO:0000313" key="1">
    <source>
        <dbReference type="EMBL" id="ALA48154.1"/>
    </source>
</evidence>
<dbReference type="GeneID" id="26517088"/>
<evidence type="ECO:0000313" key="2">
    <source>
        <dbReference type="Proteomes" id="UP000203948"/>
    </source>
</evidence>